<dbReference type="PROSITE" id="PS50811">
    <property type="entry name" value="WRKY"/>
    <property type="match status" value="1"/>
</dbReference>
<comment type="subcellular location">
    <subcellularLocation>
        <location evidence="1">Nucleus</location>
    </subcellularLocation>
</comment>
<dbReference type="GO" id="GO:0005634">
    <property type="term" value="C:nucleus"/>
    <property type="evidence" value="ECO:0007669"/>
    <property type="project" value="UniProtKB-SubCell"/>
</dbReference>
<dbReference type="Gene3D" id="2.20.25.80">
    <property type="entry name" value="WRKY domain"/>
    <property type="match status" value="1"/>
</dbReference>
<feature type="region of interest" description="Disordered" evidence="6">
    <location>
        <begin position="145"/>
        <end position="236"/>
    </location>
</feature>
<proteinExistence type="evidence at transcript level"/>
<feature type="region of interest" description="Disordered" evidence="6">
    <location>
        <begin position="421"/>
        <end position="453"/>
    </location>
</feature>
<dbReference type="EMBL" id="MK161317">
    <property type="protein sequence ID" value="QCV57324.1"/>
    <property type="molecule type" value="mRNA"/>
</dbReference>
<keyword evidence="2" id="KW-0805">Transcription regulation</keyword>
<dbReference type="SMART" id="SM00774">
    <property type="entry name" value="WRKY"/>
    <property type="match status" value="1"/>
</dbReference>
<organism evidence="8">
    <name type="scientific">Fagopyrum tataricum</name>
    <name type="common">Tartarian buckwheat</name>
    <name type="synonym">Polygonum tataricum</name>
    <dbReference type="NCBI Taxonomy" id="62330"/>
    <lineage>
        <taxon>Eukaryota</taxon>
        <taxon>Viridiplantae</taxon>
        <taxon>Streptophyta</taxon>
        <taxon>Embryophyta</taxon>
        <taxon>Tracheophyta</taxon>
        <taxon>Spermatophyta</taxon>
        <taxon>Magnoliopsida</taxon>
        <taxon>eudicotyledons</taxon>
        <taxon>Gunneridae</taxon>
        <taxon>Pentapetalae</taxon>
        <taxon>Caryophyllales</taxon>
        <taxon>Polygonaceae</taxon>
        <taxon>Polygonoideae</taxon>
        <taxon>Fagopyreae</taxon>
        <taxon>Fagopyrum</taxon>
    </lineage>
</organism>
<dbReference type="GO" id="GO:0003700">
    <property type="term" value="F:DNA-binding transcription factor activity"/>
    <property type="evidence" value="ECO:0007669"/>
    <property type="project" value="InterPro"/>
</dbReference>
<dbReference type="InterPro" id="IPR036576">
    <property type="entry name" value="WRKY_dom_sf"/>
</dbReference>
<dbReference type="Pfam" id="PF03106">
    <property type="entry name" value="WRKY"/>
    <property type="match status" value="1"/>
</dbReference>
<feature type="compositionally biased region" description="Basic and acidic residues" evidence="6">
    <location>
        <begin position="204"/>
        <end position="217"/>
    </location>
</feature>
<feature type="compositionally biased region" description="Polar residues" evidence="6">
    <location>
        <begin position="442"/>
        <end position="451"/>
    </location>
</feature>
<dbReference type="InterPro" id="IPR003657">
    <property type="entry name" value="WRKY_dom"/>
</dbReference>
<feature type="compositionally biased region" description="Low complexity" evidence="6">
    <location>
        <begin position="392"/>
        <end position="402"/>
    </location>
</feature>
<dbReference type="InterPro" id="IPR044810">
    <property type="entry name" value="WRKY_plant"/>
</dbReference>
<feature type="compositionally biased region" description="Low complexity" evidence="6">
    <location>
        <begin position="484"/>
        <end position="497"/>
    </location>
</feature>
<evidence type="ECO:0000256" key="6">
    <source>
        <dbReference type="SAM" id="MobiDB-lite"/>
    </source>
</evidence>
<feature type="region of interest" description="Disordered" evidence="6">
    <location>
        <begin position="372"/>
        <end position="402"/>
    </location>
</feature>
<accession>A0A4P9Q292</accession>
<evidence type="ECO:0000259" key="7">
    <source>
        <dbReference type="PROSITE" id="PS50811"/>
    </source>
</evidence>
<dbReference type="PANTHER" id="PTHR31429:SF106">
    <property type="entry name" value="WRKY TRANSCRIPTION FACTOR 31-RELATED"/>
    <property type="match status" value="1"/>
</dbReference>
<evidence type="ECO:0000256" key="1">
    <source>
        <dbReference type="ARBA" id="ARBA00004123"/>
    </source>
</evidence>
<evidence type="ECO:0000256" key="4">
    <source>
        <dbReference type="ARBA" id="ARBA00023163"/>
    </source>
</evidence>
<dbReference type="FunFam" id="2.20.25.80:FF:000002">
    <property type="entry name" value="probable WRKY transcription factor 31"/>
    <property type="match status" value="1"/>
</dbReference>
<feature type="compositionally biased region" description="Polar residues" evidence="6">
    <location>
        <begin position="155"/>
        <end position="171"/>
    </location>
</feature>
<dbReference type="PANTHER" id="PTHR31429">
    <property type="entry name" value="WRKY TRANSCRIPTION FACTOR 36-RELATED"/>
    <property type="match status" value="1"/>
</dbReference>
<protein>
    <submittedName>
        <fullName evidence="8">WRKY transcription factor</fullName>
    </submittedName>
</protein>
<feature type="compositionally biased region" description="Pro residues" evidence="6">
    <location>
        <begin position="378"/>
        <end position="391"/>
    </location>
</feature>
<feature type="region of interest" description="Disordered" evidence="6">
    <location>
        <begin position="475"/>
        <end position="508"/>
    </location>
</feature>
<evidence type="ECO:0000256" key="2">
    <source>
        <dbReference type="ARBA" id="ARBA00023015"/>
    </source>
</evidence>
<evidence type="ECO:0000256" key="3">
    <source>
        <dbReference type="ARBA" id="ARBA00023125"/>
    </source>
</evidence>
<keyword evidence="4" id="KW-0804">Transcription</keyword>
<evidence type="ECO:0000313" key="8">
    <source>
        <dbReference type="EMBL" id="QCV57324.1"/>
    </source>
</evidence>
<reference evidence="8" key="1">
    <citation type="submission" date="2018-11" db="EMBL/GenBank/DDBJ databases">
        <authorList>
            <person name="Xia H."/>
        </authorList>
    </citation>
    <scope>NUCLEOTIDE SEQUENCE</scope>
    <source>
        <strain evidence="8">FtPinG0004132200.01</strain>
    </source>
</reference>
<feature type="domain" description="WRKY" evidence="7">
    <location>
        <begin position="247"/>
        <end position="313"/>
    </location>
</feature>
<sequence length="508" mass="55108">MECHEGGYKAKRVVLKEMDFFGTSNAAKAGGGDKRPEVVELDDDIKLGIDTRLDLGITQTDIDEDKASAGHGEVLSHTEDKQTAEKLAILRAEVEQKNVENQNLKKILGQVTNNYTSLRMHLSTFLQQQQQQNKVYQNPIKECNRDKMANGQDGGNESTPIQMIDCSSGSRDNQDNSKERLKRKINGLGECDEDDRGKSSSMNRQEDCTKQGQERTKIPRLNGGPEEGESQHEMTMRRARVSVRARSEASMISDGCQWRKYGQKMAKGNPCPRAYYRCTMGTSCPVRKQVQRCAEDKSILITTYEGQHNHPLPAAAMAMASTTSAAASMLVAGTMPSGDGIMSYPTNLLSRTILPGLPTLATISASAPFPTITLDLTNPPPTPSGGPPPPNNTNNSPFANGPQLNFALQQLLRQALNNQTRVSNTDNHQQQQQQRVQIDELSPSSSNNGSQAALAADPNLVRAVAAAISSIIGNSVQPQDNYGSSDNNATNSSSTCNVEGNTSLGLTN</sequence>
<dbReference type="GO" id="GO:0043565">
    <property type="term" value="F:sequence-specific DNA binding"/>
    <property type="evidence" value="ECO:0007669"/>
    <property type="project" value="InterPro"/>
</dbReference>
<name>A0A4P9Q292_FAGTA</name>
<dbReference type="AlphaFoldDB" id="A0A4P9Q292"/>
<evidence type="ECO:0000256" key="5">
    <source>
        <dbReference type="ARBA" id="ARBA00023242"/>
    </source>
</evidence>
<feature type="compositionally biased region" description="Polar residues" evidence="6">
    <location>
        <begin position="498"/>
        <end position="508"/>
    </location>
</feature>
<dbReference type="SMR" id="A0A4P9Q292"/>
<keyword evidence="3" id="KW-0238">DNA-binding</keyword>
<dbReference type="SUPFAM" id="SSF118290">
    <property type="entry name" value="WRKY DNA-binding domain"/>
    <property type="match status" value="1"/>
</dbReference>
<keyword evidence="5" id="KW-0539">Nucleus</keyword>